<keyword evidence="1 3" id="KW-0808">Transferase</keyword>
<evidence type="ECO:0000259" key="2">
    <source>
        <dbReference type="Pfam" id="PF00534"/>
    </source>
</evidence>
<dbReference type="PANTHER" id="PTHR46401">
    <property type="entry name" value="GLYCOSYLTRANSFERASE WBBK-RELATED"/>
    <property type="match status" value="1"/>
</dbReference>
<accession>A0A6M3JUF8</accession>
<evidence type="ECO:0000313" key="3">
    <source>
        <dbReference type="EMBL" id="QJA72445.1"/>
    </source>
</evidence>
<feature type="domain" description="Glycosyl transferase family 1" evidence="2">
    <location>
        <begin position="163"/>
        <end position="301"/>
    </location>
</feature>
<dbReference type="Gene3D" id="3.40.50.2000">
    <property type="entry name" value="Glycogen Phosphorylase B"/>
    <property type="match status" value="1"/>
</dbReference>
<dbReference type="GO" id="GO:0009103">
    <property type="term" value="P:lipopolysaccharide biosynthetic process"/>
    <property type="evidence" value="ECO:0007669"/>
    <property type="project" value="TreeGrafter"/>
</dbReference>
<dbReference type="Gene3D" id="3.40.50.11930">
    <property type="match status" value="1"/>
</dbReference>
<organism evidence="3">
    <name type="scientific">viral metagenome</name>
    <dbReference type="NCBI Taxonomy" id="1070528"/>
    <lineage>
        <taxon>unclassified sequences</taxon>
        <taxon>metagenomes</taxon>
        <taxon>organismal metagenomes</taxon>
    </lineage>
</organism>
<dbReference type="SUPFAM" id="SSF53756">
    <property type="entry name" value="UDP-Glycosyltransferase/glycogen phosphorylase"/>
    <property type="match status" value="1"/>
</dbReference>
<dbReference type="InterPro" id="IPR001296">
    <property type="entry name" value="Glyco_trans_1"/>
</dbReference>
<dbReference type="GO" id="GO:0016757">
    <property type="term" value="F:glycosyltransferase activity"/>
    <property type="evidence" value="ECO:0007669"/>
    <property type="project" value="InterPro"/>
</dbReference>
<dbReference type="EMBL" id="MT141951">
    <property type="protein sequence ID" value="QJA72445.1"/>
    <property type="molecule type" value="Genomic_DNA"/>
</dbReference>
<evidence type="ECO:0000256" key="1">
    <source>
        <dbReference type="ARBA" id="ARBA00022679"/>
    </source>
</evidence>
<gene>
    <name evidence="3" type="ORF">MM415A02758_0006</name>
</gene>
<name>A0A6M3JUF8_9ZZZZ</name>
<dbReference type="PANTHER" id="PTHR46401:SF2">
    <property type="entry name" value="GLYCOSYLTRANSFERASE WBBK-RELATED"/>
    <property type="match status" value="1"/>
</dbReference>
<dbReference type="Pfam" id="PF00534">
    <property type="entry name" value="Glycos_transf_1"/>
    <property type="match status" value="1"/>
</dbReference>
<dbReference type="CDD" id="cd03801">
    <property type="entry name" value="GT4_PimA-like"/>
    <property type="match status" value="1"/>
</dbReference>
<sequence length="403" mass="46002">MRILYFAKDSPFINSGYGKCAREILTRLANFHKVASFATVGNKATPITTYKNLFPIYPGTDNILGEDIIEQHFAHFKADVLITQMDIWPFSRLPQLAKNHFPWIAYIPIDFDPLPDFFLEKIQSARHIITMCKWAQEKLEEKGLKATTIHHGVNTNIYKPLPDRDKLKEEIGFDKDTFLVVMVQANQLWRKAWPEQLQAFKEFAKEKDNVRLYIHTIPRIADGYDIPQLIRELDLASITRTADDYHSLIGYSEQELAKIYNAGDVLLSATSMEGFSIPVAESQCCGTPVITTGIGATKELNILDLCVDPAQWFYSPNPPLRKPLPDQGQIVRRLDSLYSLPVSDKGRLNLSTEASNLWDWELAIIPQWLTFLKNIEPELKTLCYHIPPPSDKFLTISNSFSTL</sequence>
<dbReference type="AlphaFoldDB" id="A0A6M3JUF8"/>
<protein>
    <submittedName>
        <fullName evidence="3">Putative glycosyltransferase</fullName>
    </submittedName>
</protein>
<proteinExistence type="predicted"/>
<reference evidence="3" key="1">
    <citation type="submission" date="2020-03" db="EMBL/GenBank/DDBJ databases">
        <title>The deep terrestrial virosphere.</title>
        <authorList>
            <person name="Holmfeldt K."/>
            <person name="Nilsson E."/>
            <person name="Simone D."/>
            <person name="Lopez-Fernandez M."/>
            <person name="Wu X."/>
            <person name="de Brujin I."/>
            <person name="Lundin D."/>
            <person name="Andersson A."/>
            <person name="Bertilsson S."/>
            <person name="Dopson M."/>
        </authorList>
    </citation>
    <scope>NUCLEOTIDE SEQUENCE</scope>
    <source>
        <strain evidence="3">MM415A02758</strain>
    </source>
</reference>